<organism evidence="2 3">
    <name type="scientific">Turnera subulata</name>
    <dbReference type="NCBI Taxonomy" id="218843"/>
    <lineage>
        <taxon>Eukaryota</taxon>
        <taxon>Viridiplantae</taxon>
        <taxon>Streptophyta</taxon>
        <taxon>Embryophyta</taxon>
        <taxon>Tracheophyta</taxon>
        <taxon>Spermatophyta</taxon>
        <taxon>Magnoliopsida</taxon>
        <taxon>eudicotyledons</taxon>
        <taxon>Gunneridae</taxon>
        <taxon>Pentapetalae</taxon>
        <taxon>rosids</taxon>
        <taxon>fabids</taxon>
        <taxon>Malpighiales</taxon>
        <taxon>Passifloraceae</taxon>
        <taxon>Turnera</taxon>
    </lineage>
</organism>
<comment type="caution">
    <text evidence="2">The sequence shown here is derived from an EMBL/GenBank/DDBJ whole genome shotgun (WGS) entry which is preliminary data.</text>
</comment>
<feature type="region of interest" description="Disordered" evidence="1">
    <location>
        <begin position="30"/>
        <end position="52"/>
    </location>
</feature>
<evidence type="ECO:0000313" key="2">
    <source>
        <dbReference type="EMBL" id="KAJ4844246.1"/>
    </source>
</evidence>
<sequence length="310" mass="35728">MNDNPTWDKDAHLTKPSLFNYKACFDEGDFDEEEEDDDDSSSEDEAEDSPDQDMHYESGFWAYIDTVAHAFFVSFLAIDKRTGEYHPCQARVVHYFFLPPNMKDSSVSSFTRLPPQGHIEASKLDDRDCQHTSLGPLRNHPSGSTQQDRLSMVSASIREAISLFQRTTVSVTIHIQDINFSAVAPMTELGIDLKFQRFQSVKIRKKWGKAKALYFYFYITFVAKAMDDTFYCDTKVRRCTQAYKVLSFSRRSEDGIYQEDKPYVDLDKPESLSLITEYRNPNTMSDGIAQYLRLALRLVFIDIYTISMVS</sequence>
<dbReference type="EMBL" id="JAKUCV010002007">
    <property type="protein sequence ID" value="KAJ4844246.1"/>
    <property type="molecule type" value="Genomic_DNA"/>
</dbReference>
<keyword evidence="3" id="KW-1185">Reference proteome</keyword>
<dbReference type="AlphaFoldDB" id="A0A9Q0JIX2"/>
<accession>A0A9Q0JIX2</accession>
<proteinExistence type="predicted"/>
<evidence type="ECO:0000256" key="1">
    <source>
        <dbReference type="SAM" id="MobiDB-lite"/>
    </source>
</evidence>
<gene>
    <name evidence="2" type="ORF">Tsubulata_016991</name>
</gene>
<reference evidence="2" key="1">
    <citation type="submission" date="2022-02" db="EMBL/GenBank/DDBJ databases">
        <authorList>
            <person name="Henning P.M."/>
            <person name="McCubbin A.G."/>
            <person name="Shore J.S."/>
        </authorList>
    </citation>
    <scope>NUCLEOTIDE SEQUENCE</scope>
    <source>
        <strain evidence="2">F60SS</strain>
        <tissue evidence="2">Leaves</tissue>
    </source>
</reference>
<reference evidence="2" key="2">
    <citation type="journal article" date="2023" name="Plants (Basel)">
        <title>Annotation of the Turnera subulata (Passifloraceae) Draft Genome Reveals the S-Locus Evolved after the Divergence of Turneroideae from Passifloroideae in a Stepwise Manner.</title>
        <authorList>
            <person name="Henning P.M."/>
            <person name="Roalson E.H."/>
            <person name="Mir W."/>
            <person name="McCubbin A.G."/>
            <person name="Shore J.S."/>
        </authorList>
    </citation>
    <scope>NUCLEOTIDE SEQUENCE</scope>
    <source>
        <strain evidence="2">F60SS</strain>
    </source>
</reference>
<evidence type="ECO:0000313" key="3">
    <source>
        <dbReference type="Proteomes" id="UP001141552"/>
    </source>
</evidence>
<feature type="compositionally biased region" description="Acidic residues" evidence="1">
    <location>
        <begin position="30"/>
        <end position="51"/>
    </location>
</feature>
<name>A0A9Q0JIX2_9ROSI</name>
<dbReference type="Proteomes" id="UP001141552">
    <property type="component" value="Unassembled WGS sequence"/>
</dbReference>
<protein>
    <submittedName>
        <fullName evidence="2">Uncharacterized protein</fullName>
    </submittedName>
</protein>